<dbReference type="Pfam" id="PF13639">
    <property type="entry name" value="zf-RING_2"/>
    <property type="match status" value="1"/>
</dbReference>
<gene>
    <name evidence="7" type="primary">Rnf103</name>
    <name evidence="7" type="ORF">SPIL2461_LOCUS4147</name>
</gene>
<evidence type="ECO:0000313" key="7">
    <source>
        <dbReference type="EMBL" id="CAE7241030.1"/>
    </source>
</evidence>
<dbReference type="InterPro" id="IPR013083">
    <property type="entry name" value="Znf_RING/FYVE/PHD"/>
</dbReference>
<keyword evidence="3" id="KW-0862">Zinc</keyword>
<evidence type="ECO:0000256" key="5">
    <source>
        <dbReference type="SAM" id="Phobius"/>
    </source>
</evidence>
<dbReference type="OrthoDB" id="21204at2759"/>
<keyword evidence="2 4" id="KW-0863">Zinc-finger</keyword>
<dbReference type="Proteomes" id="UP000649617">
    <property type="component" value="Unassembled WGS sequence"/>
</dbReference>
<keyword evidence="5" id="KW-0812">Transmembrane</keyword>
<dbReference type="SMART" id="SM00184">
    <property type="entry name" value="RING"/>
    <property type="match status" value="1"/>
</dbReference>
<organism evidence="7 8">
    <name type="scientific">Symbiodinium pilosum</name>
    <name type="common">Dinoflagellate</name>
    <dbReference type="NCBI Taxonomy" id="2952"/>
    <lineage>
        <taxon>Eukaryota</taxon>
        <taxon>Sar</taxon>
        <taxon>Alveolata</taxon>
        <taxon>Dinophyceae</taxon>
        <taxon>Suessiales</taxon>
        <taxon>Symbiodiniaceae</taxon>
        <taxon>Symbiodinium</taxon>
    </lineage>
</organism>
<comment type="caution">
    <text evidence="7">The sequence shown here is derived from an EMBL/GenBank/DDBJ whole genome shotgun (WGS) entry which is preliminary data.</text>
</comment>
<sequence length="183" mass="20778">MNLAQMDMRPRVQILGVGMFGWSSICITCLVFYTIFPDKSSLPSMLLAMVIGSIVMIVVARVLISDRCRRQTELVQEHIWASMSFGSIEEMSQPKFHRVQIRTSETSKGTRSVKRVMEEVDVLWQPSSFQQTCVCCLEDFKSQDGVSLLPCGHIFHESCHTDWHVLKKCANACPICRDSWATV</sequence>
<dbReference type="InterPro" id="IPR052788">
    <property type="entry name" value="RING-type_E3_ligase_ATL"/>
</dbReference>
<evidence type="ECO:0000259" key="6">
    <source>
        <dbReference type="PROSITE" id="PS50089"/>
    </source>
</evidence>
<dbReference type="InterPro" id="IPR001841">
    <property type="entry name" value="Znf_RING"/>
</dbReference>
<keyword evidence="8" id="KW-1185">Reference proteome</keyword>
<protein>
    <submittedName>
        <fullName evidence="7">Rnf103 protein</fullName>
    </submittedName>
</protein>
<evidence type="ECO:0000256" key="3">
    <source>
        <dbReference type="ARBA" id="ARBA00022833"/>
    </source>
</evidence>
<keyword evidence="1" id="KW-0479">Metal-binding</keyword>
<dbReference type="PANTHER" id="PTHR45798">
    <property type="entry name" value="RING-H2 FINGER PROTEIN ATL61-RELATED-RELATED"/>
    <property type="match status" value="1"/>
</dbReference>
<dbReference type="PANTHER" id="PTHR45798:SF97">
    <property type="entry name" value="ALCOHOL-SENSITIVE RING FINGER PROTEIN 1"/>
    <property type="match status" value="1"/>
</dbReference>
<dbReference type="Gene3D" id="3.30.40.10">
    <property type="entry name" value="Zinc/RING finger domain, C3HC4 (zinc finger)"/>
    <property type="match status" value="1"/>
</dbReference>
<feature type="domain" description="RING-type" evidence="6">
    <location>
        <begin position="133"/>
        <end position="177"/>
    </location>
</feature>
<evidence type="ECO:0000256" key="2">
    <source>
        <dbReference type="ARBA" id="ARBA00022771"/>
    </source>
</evidence>
<evidence type="ECO:0000313" key="8">
    <source>
        <dbReference type="Proteomes" id="UP000649617"/>
    </source>
</evidence>
<dbReference type="EMBL" id="CAJNIZ010005347">
    <property type="protein sequence ID" value="CAE7241030.1"/>
    <property type="molecule type" value="Genomic_DNA"/>
</dbReference>
<accession>A0A812L406</accession>
<proteinExistence type="predicted"/>
<evidence type="ECO:0000256" key="4">
    <source>
        <dbReference type="PROSITE-ProRule" id="PRU00175"/>
    </source>
</evidence>
<keyword evidence="5" id="KW-0472">Membrane</keyword>
<reference evidence="7" key="1">
    <citation type="submission" date="2021-02" db="EMBL/GenBank/DDBJ databases">
        <authorList>
            <person name="Dougan E. K."/>
            <person name="Rhodes N."/>
            <person name="Thang M."/>
            <person name="Chan C."/>
        </authorList>
    </citation>
    <scope>NUCLEOTIDE SEQUENCE</scope>
</reference>
<feature type="transmembrane region" description="Helical" evidence="5">
    <location>
        <begin position="42"/>
        <end position="64"/>
    </location>
</feature>
<keyword evidence="5" id="KW-1133">Transmembrane helix</keyword>
<dbReference type="GO" id="GO:0008270">
    <property type="term" value="F:zinc ion binding"/>
    <property type="evidence" value="ECO:0007669"/>
    <property type="project" value="UniProtKB-KW"/>
</dbReference>
<name>A0A812L406_SYMPI</name>
<dbReference type="PROSITE" id="PS50089">
    <property type="entry name" value="ZF_RING_2"/>
    <property type="match status" value="1"/>
</dbReference>
<dbReference type="SUPFAM" id="SSF57850">
    <property type="entry name" value="RING/U-box"/>
    <property type="match status" value="1"/>
</dbReference>
<feature type="transmembrane region" description="Helical" evidence="5">
    <location>
        <begin position="12"/>
        <end position="36"/>
    </location>
</feature>
<evidence type="ECO:0000256" key="1">
    <source>
        <dbReference type="ARBA" id="ARBA00022723"/>
    </source>
</evidence>
<dbReference type="AlphaFoldDB" id="A0A812L406"/>